<evidence type="ECO:0000256" key="1">
    <source>
        <dbReference type="ARBA" id="ARBA00000073"/>
    </source>
</evidence>
<dbReference type="CDD" id="cd00165">
    <property type="entry name" value="S4"/>
    <property type="match status" value="1"/>
</dbReference>
<dbReference type="NCBIfam" id="TIGR00093">
    <property type="entry name" value="pseudouridine synthase"/>
    <property type="match status" value="1"/>
</dbReference>
<dbReference type="InterPro" id="IPR050343">
    <property type="entry name" value="RsuA_PseudoU_synthase"/>
</dbReference>
<dbReference type="InterPro" id="IPR020094">
    <property type="entry name" value="TruA/RsuA/RluB/E/F_N"/>
</dbReference>
<dbReference type="PROSITE" id="PS50889">
    <property type="entry name" value="S4"/>
    <property type="match status" value="1"/>
</dbReference>
<dbReference type="SUPFAM" id="SSF55120">
    <property type="entry name" value="Pseudouridine synthase"/>
    <property type="match status" value="1"/>
</dbReference>
<evidence type="ECO:0000256" key="6">
    <source>
        <dbReference type="SAM" id="MobiDB-lite"/>
    </source>
</evidence>
<dbReference type="Pfam" id="PF00849">
    <property type="entry name" value="PseudoU_synth_2"/>
    <property type="match status" value="1"/>
</dbReference>
<evidence type="ECO:0000256" key="4">
    <source>
        <dbReference type="PROSITE-ProRule" id="PRU00182"/>
    </source>
</evidence>
<dbReference type="GO" id="GO:0000455">
    <property type="term" value="P:enzyme-directed rRNA pseudouridine synthesis"/>
    <property type="evidence" value="ECO:0007669"/>
    <property type="project" value="UniProtKB-ARBA"/>
</dbReference>
<accession>A0AAU7DZN5</accession>
<comment type="similarity">
    <text evidence="2 5">Belongs to the pseudouridine synthase RsuA family.</text>
</comment>
<dbReference type="GO" id="GO:0003723">
    <property type="term" value="F:RNA binding"/>
    <property type="evidence" value="ECO:0007669"/>
    <property type="project" value="UniProtKB-KW"/>
</dbReference>
<name>A0AAU7DZN5_9MICO</name>
<keyword evidence="4" id="KW-0694">RNA-binding</keyword>
<dbReference type="InterPro" id="IPR006145">
    <property type="entry name" value="PsdUridine_synth_RsuA/RluA"/>
</dbReference>
<gene>
    <name evidence="8" type="ORF">V5R04_05835</name>
</gene>
<comment type="catalytic activity">
    <reaction evidence="1">
        <text>a uridine in RNA = a pseudouridine in RNA</text>
        <dbReference type="Rhea" id="RHEA:48348"/>
        <dbReference type="Rhea" id="RHEA-COMP:12068"/>
        <dbReference type="Rhea" id="RHEA-COMP:12069"/>
        <dbReference type="ChEBI" id="CHEBI:65314"/>
        <dbReference type="ChEBI" id="CHEBI:65315"/>
    </reaction>
</comment>
<dbReference type="Gene3D" id="3.30.70.1560">
    <property type="entry name" value="Alpha-L RNA-binding motif"/>
    <property type="match status" value="1"/>
</dbReference>
<feature type="compositionally biased region" description="Basic residues" evidence="6">
    <location>
        <begin position="1"/>
        <end position="12"/>
    </location>
</feature>
<evidence type="ECO:0000256" key="3">
    <source>
        <dbReference type="ARBA" id="ARBA00023235"/>
    </source>
</evidence>
<dbReference type="EMBL" id="CP146203">
    <property type="protein sequence ID" value="XBH22737.1"/>
    <property type="molecule type" value="Genomic_DNA"/>
</dbReference>
<dbReference type="InterPro" id="IPR036986">
    <property type="entry name" value="S4_RNA-bd_sf"/>
</dbReference>
<dbReference type="InterPro" id="IPR020103">
    <property type="entry name" value="PsdUridine_synth_cat_dom_sf"/>
</dbReference>
<dbReference type="InterPro" id="IPR042092">
    <property type="entry name" value="PsdUridine_s_RsuA/RluB/E/F_cat"/>
</dbReference>
<organism evidence="8">
    <name type="scientific">Jonesiaceae bacterium BS-20</name>
    <dbReference type="NCBI Taxonomy" id="3120821"/>
    <lineage>
        <taxon>Bacteria</taxon>
        <taxon>Bacillati</taxon>
        <taxon>Actinomycetota</taxon>
        <taxon>Actinomycetes</taxon>
        <taxon>Micrococcales</taxon>
        <taxon>Jonesiaceae</taxon>
    </lineage>
</organism>
<protein>
    <recommendedName>
        <fullName evidence="5">Pseudouridine synthase</fullName>
        <ecNumber evidence="5">5.4.99.-</ecNumber>
    </recommendedName>
</protein>
<feature type="region of interest" description="Disordered" evidence="6">
    <location>
        <begin position="1"/>
        <end position="20"/>
    </location>
</feature>
<dbReference type="InterPro" id="IPR018496">
    <property type="entry name" value="PsdUridine_synth_RsuA/RluB_CS"/>
</dbReference>
<dbReference type="PANTHER" id="PTHR47683">
    <property type="entry name" value="PSEUDOURIDINE SYNTHASE FAMILY PROTEIN-RELATED"/>
    <property type="match status" value="1"/>
</dbReference>
<proteinExistence type="inferred from homology"/>
<evidence type="ECO:0000256" key="2">
    <source>
        <dbReference type="ARBA" id="ARBA00008348"/>
    </source>
</evidence>
<dbReference type="EC" id="5.4.99.-" evidence="5"/>
<dbReference type="Gene3D" id="3.10.290.10">
    <property type="entry name" value="RNA-binding S4 domain"/>
    <property type="match status" value="1"/>
</dbReference>
<dbReference type="SUPFAM" id="SSF55174">
    <property type="entry name" value="Alpha-L RNA-binding motif"/>
    <property type="match status" value="1"/>
</dbReference>
<dbReference type="SMART" id="SM00363">
    <property type="entry name" value="S4"/>
    <property type="match status" value="1"/>
</dbReference>
<dbReference type="InterPro" id="IPR000748">
    <property type="entry name" value="PsdUridine_synth_RsuA/RluB/E/F"/>
</dbReference>
<reference evidence="8" key="1">
    <citation type="submission" date="2024-02" db="EMBL/GenBank/DDBJ databases">
        <title>Tomenella chthoni gen. nov. sp. nov., a member of the family Jonesiaceae isolated from bat guano.</title>
        <authorList>
            <person name="Miller S.L."/>
            <person name="King J."/>
            <person name="Sankaranarayanan K."/>
            <person name="Lawson P.A."/>
        </authorList>
    </citation>
    <scope>NUCLEOTIDE SEQUENCE</scope>
    <source>
        <strain evidence="8">BS-20</strain>
    </source>
</reference>
<evidence type="ECO:0000256" key="5">
    <source>
        <dbReference type="RuleBase" id="RU003887"/>
    </source>
</evidence>
<dbReference type="PANTHER" id="PTHR47683:SF2">
    <property type="entry name" value="RNA-BINDING S4 DOMAIN-CONTAINING PROTEIN"/>
    <property type="match status" value="1"/>
</dbReference>
<dbReference type="AlphaFoldDB" id="A0AAU7DZN5"/>
<feature type="domain" description="RNA-binding S4" evidence="7">
    <location>
        <begin position="27"/>
        <end position="86"/>
    </location>
</feature>
<evidence type="ECO:0000259" key="7">
    <source>
        <dbReference type="SMART" id="SM00363"/>
    </source>
</evidence>
<dbReference type="CDD" id="cd02870">
    <property type="entry name" value="PseudoU_synth_RsuA_like"/>
    <property type="match status" value="1"/>
</dbReference>
<dbReference type="InterPro" id="IPR002942">
    <property type="entry name" value="S4_RNA-bd"/>
</dbReference>
<evidence type="ECO:0000313" key="8">
    <source>
        <dbReference type="EMBL" id="XBH22737.1"/>
    </source>
</evidence>
<keyword evidence="3 5" id="KW-0413">Isomerase</keyword>
<dbReference type="Pfam" id="PF01479">
    <property type="entry name" value="S4"/>
    <property type="match status" value="1"/>
</dbReference>
<dbReference type="Gene3D" id="3.30.70.580">
    <property type="entry name" value="Pseudouridine synthase I, catalytic domain, N-terminal subdomain"/>
    <property type="match status" value="1"/>
</dbReference>
<dbReference type="PROSITE" id="PS01149">
    <property type="entry name" value="PSI_RSU"/>
    <property type="match status" value="1"/>
</dbReference>
<dbReference type="GO" id="GO:0120159">
    <property type="term" value="F:rRNA pseudouridine synthase activity"/>
    <property type="evidence" value="ECO:0007669"/>
    <property type="project" value="UniProtKB-ARBA"/>
</dbReference>
<dbReference type="FunFam" id="3.10.290.10:FF:000003">
    <property type="entry name" value="Pseudouridine synthase"/>
    <property type="match status" value="1"/>
</dbReference>
<sequence>MATRGGRKKARPQPKPADHDVHVADGVRLQKVMADAGVGSRRKCELLIEQGRVEVDGVLVLEVGVRVDPETSVIHVDGMRIQQDQTKITIAVNKPTRMVSTMSDPQDRPTVAELIAGRTERLFHVGRLDYESEGLLLLTNDGELAHRLQHPKYEIPKVYLVTLDGRLPNGVGSRLLKGIELEDGIASFDKFKVVDQTSMETLVEVELHSGKNRIVRRMFDEVGYPVTRLVRTAIGPIRLGDLKQGRTRILGKTELGTLMSRVEM</sequence>